<protein>
    <submittedName>
        <fullName evidence="2">Uncharacterized protein</fullName>
    </submittedName>
</protein>
<evidence type="ECO:0000313" key="3">
    <source>
        <dbReference type="Proteomes" id="UP000765509"/>
    </source>
</evidence>
<feature type="non-terminal residue" evidence="2">
    <location>
        <position position="1"/>
    </location>
</feature>
<reference evidence="2" key="1">
    <citation type="submission" date="2021-03" db="EMBL/GenBank/DDBJ databases">
        <title>Draft genome sequence of rust myrtle Austropuccinia psidii MF-1, a brazilian biotype.</title>
        <authorList>
            <person name="Quecine M.C."/>
            <person name="Pachon D.M.R."/>
            <person name="Bonatelli M.L."/>
            <person name="Correr F.H."/>
            <person name="Franceschini L.M."/>
            <person name="Leite T.F."/>
            <person name="Margarido G.R.A."/>
            <person name="Almeida C.A."/>
            <person name="Ferrarezi J.A."/>
            <person name="Labate C.A."/>
        </authorList>
    </citation>
    <scope>NUCLEOTIDE SEQUENCE</scope>
    <source>
        <strain evidence="2">MF-1</strain>
    </source>
</reference>
<keyword evidence="3" id="KW-1185">Reference proteome</keyword>
<feature type="compositionally biased region" description="Polar residues" evidence="1">
    <location>
        <begin position="36"/>
        <end position="52"/>
    </location>
</feature>
<dbReference type="EMBL" id="AVOT02125611">
    <property type="protein sequence ID" value="MBW0587001.1"/>
    <property type="molecule type" value="Genomic_DNA"/>
</dbReference>
<feature type="region of interest" description="Disordered" evidence="1">
    <location>
        <begin position="1"/>
        <end position="52"/>
    </location>
</feature>
<sequence>MAQDTSPGRISHQSSAIDFTSHRSSRQRQLSHVSHENVTQRPNSFQHYSQCS</sequence>
<name>A0A9Q3Q659_9BASI</name>
<proteinExistence type="predicted"/>
<comment type="caution">
    <text evidence="2">The sequence shown here is derived from an EMBL/GenBank/DDBJ whole genome shotgun (WGS) entry which is preliminary data.</text>
</comment>
<evidence type="ECO:0000256" key="1">
    <source>
        <dbReference type="SAM" id="MobiDB-lite"/>
    </source>
</evidence>
<dbReference type="AlphaFoldDB" id="A0A9Q3Q659"/>
<dbReference type="Proteomes" id="UP000765509">
    <property type="component" value="Unassembled WGS sequence"/>
</dbReference>
<accession>A0A9Q3Q659</accession>
<evidence type="ECO:0000313" key="2">
    <source>
        <dbReference type="EMBL" id="MBW0587001.1"/>
    </source>
</evidence>
<feature type="compositionally biased region" description="Polar residues" evidence="1">
    <location>
        <begin position="1"/>
        <end position="18"/>
    </location>
</feature>
<gene>
    <name evidence="2" type="ORF">O181_126716</name>
</gene>
<organism evidence="2 3">
    <name type="scientific">Austropuccinia psidii MF-1</name>
    <dbReference type="NCBI Taxonomy" id="1389203"/>
    <lineage>
        <taxon>Eukaryota</taxon>
        <taxon>Fungi</taxon>
        <taxon>Dikarya</taxon>
        <taxon>Basidiomycota</taxon>
        <taxon>Pucciniomycotina</taxon>
        <taxon>Pucciniomycetes</taxon>
        <taxon>Pucciniales</taxon>
        <taxon>Sphaerophragmiaceae</taxon>
        <taxon>Austropuccinia</taxon>
    </lineage>
</organism>